<dbReference type="EMBL" id="JALJOQ010000198">
    <property type="protein sequence ID" value="KAK9790108.1"/>
    <property type="molecule type" value="Genomic_DNA"/>
</dbReference>
<gene>
    <name evidence="2" type="ORF">WJX73_008527</name>
</gene>
<feature type="region of interest" description="Disordered" evidence="1">
    <location>
        <begin position="1"/>
        <end position="96"/>
    </location>
</feature>
<accession>A0AAW1NMI2</accession>
<comment type="caution">
    <text evidence="2">The sequence shown here is derived from an EMBL/GenBank/DDBJ whole genome shotgun (WGS) entry which is preliminary data.</text>
</comment>
<protein>
    <submittedName>
        <fullName evidence="2">Uncharacterized protein</fullName>
    </submittedName>
</protein>
<sequence length="207" mass="22630">MVRGKRSTQQAKLEDVNVSTKRSRGEASGDEASEPEEPRQEQKEPTSREDLFKRRQAKLTGIDEPAKTPANPKPKDTQAKEQPKTEAAKDSHSTSGIWVNRAPVLTLWVAVVAQRQGFSRDAGLTFGKAIAGLLAQSKGRAIGVYEDKEKDEGAKAAQTDKEEEAGVEKVDVFGMHIKGVKASKGEGQQGWGRKGLLELEKLQELKP</sequence>
<feature type="compositionally biased region" description="Basic and acidic residues" evidence="1">
    <location>
        <begin position="73"/>
        <end position="92"/>
    </location>
</feature>
<name>A0AAW1NMI2_9CHLO</name>
<evidence type="ECO:0000313" key="3">
    <source>
        <dbReference type="Proteomes" id="UP001465755"/>
    </source>
</evidence>
<reference evidence="2 3" key="1">
    <citation type="journal article" date="2024" name="Nat. Commun.">
        <title>Phylogenomics reveals the evolutionary origins of lichenization in chlorophyte algae.</title>
        <authorList>
            <person name="Puginier C."/>
            <person name="Libourel C."/>
            <person name="Otte J."/>
            <person name="Skaloud P."/>
            <person name="Haon M."/>
            <person name="Grisel S."/>
            <person name="Petersen M."/>
            <person name="Berrin J.G."/>
            <person name="Delaux P.M."/>
            <person name="Dal Grande F."/>
            <person name="Keller J."/>
        </authorList>
    </citation>
    <scope>NUCLEOTIDE SEQUENCE [LARGE SCALE GENOMIC DNA]</scope>
    <source>
        <strain evidence="2 3">SAG 2036</strain>
    </source>
</reference>
<evidence type="ECO:0000313" key="2">
    <source>
        <dbReference type="EMBL" id="KAK9790108.1"/>
    </source>
</evidence>
<evidence type="ECO:0000256" key="1">
    <source>
        <dbReference type="SAM" id="MobiDB-lite"/>
    </source>
</evidence>
<feature type="compositionally biased region" description="Basic and acidic residues" evidence="1">
    <location>
        <begin position="36"/>
        <end position="53"/>
    </location>
</feature>
<proteinExistence type="predicted"/>
<organism evidence="2 3">
    <name type="scientific">Symbiochloris irregularis</name>
    <dbReference type="NCBI Taxonomy" id="706552"/>
    <lineage>
        <taxon>Eukaryota</taxon>
        <taxon>Viridiplantae</taxon>
        <taxon>Chlorophyta</taxon>
        <taxon>core chlorophytes</taxon>
        <taxon>Trebouxiophyceae</taxon>
        <taxon>Trebouxiales</taxon>
        <taxon>Trebouxiaceae</taxon>
        <taxon>Symbiochloris</taxon>
    </lineage>
</organism>
<dbReference type="Proteomes" id="UP001465755">
    <property type="component" value="Unassembled WGS sequence"/>
</dbReference>
<dbReference type="AlphaFoldDB" id="A0AAW1NMI2"/>
<keyword evidence="3" id="KW-1185">Reference proteome</keyword>